<evidence type="ECO:0000313" key="1">
    <source>
        <dbReference type="EMBL" id="MPM27970.1"/>
    </source>
</evidence>
<proteinExistence type="predicted"/>
<protein>
    <submittedName>
        <fullName evidence="1">Uncharacterized protein</fullName>
    </submittedName>
</protein>
<organism evidence="1">
    <name type="scientific">bioreactor metagenome</name>
    <dbReference type="NCBI Taxonomy" id="1076179"/>
    <lineage>
        <taxon>unclassified sequences</taxon>
        <taxon>metagenomes</taxon>
        <taxon>ecological metagenomes</taxon>
    </lineage>
</organism>
<gene>
    <name evidence="1" type="ORF">SDC9_74487</name>
</gene>
<accession>A0A644YHN7</accession>
<dbReference type="AlphaFoldDB" id="A0A644YHN7"/>
<dbReference type="EMBL" id="VSSQ01005129">
    <property type="protein sequence ID" value="MPM27970.1"/>
    <property type="molecule type" value="Genomic_DNA"/>
</dbReference>
<name>A0A644YHN7_9ZZZZ</name>
<sequence>MVENFDDGAQFGHVVAAVAEQQNVGFGAFDDGGGRAQERLELSDRVFGGNIVEFVKNDFAVAVAVAVDPQIALAGQFRSAHDSEQLIVVERGGIGHLEHLVERIPEFAFGHGRVEVQRHQTLAEVAVGDEVELQHIGESRQHVENRRAGEVHGNLDFAVGIEQNEILVVTRLLGAGQLLFAFERSPRLAFIHFGVGPGRGKFFRLFLNSGFDGLGIGADQFRRRNFLLLERHGVIALDKIEFFVGIGGLLLLQIGDHAAGAQKRRQGYRQQQGVPLPASPLKAAIKKTFRHFLFLTKC</sequence>
<comment type="caution">
    <text evidence="1">The sequence shown here is derived from an EMBL/GenBank/DDBJ whole genome shotgun (WGS) entry which is preliminary data.</text>
</comment>
<reference evidence="1" key="1">
    <citation type="submission" date="2019-08" db="EMBL/GenBank/DDBJ databases">
        <authorList>
            <person name="Kucharzyk K."/>
            <person name="Murdoch R.W."/>
            <person name="Higgins S."/>
            <person name="Loffler F."/>
        </authorList>
    </citation>
    <scope>NUCLEOTIDE SEQUENCE</scope>
</reference>